<comment type="catalytic activity">
    <reaction evidence="4">
        <text>N(6)-[(R)-lipoyl]-L-lysyl-[protein] + 3-methyl-2-oxobutanoate + H(+) = N(6)-[(R)-S(8)-2-methylpropanoyldihydrolipoyl]-L-lysyl-[protein] + CO2</text>
        <dbReference type="Rhea" id="RHEA:13457"/>
        <dbReference type="Rhea" id="RHEA-COMP:10474"/>
        <dbReference type="Rhea" id="RHEA-COMP:10497"/>
        <dbReference type="ChEBI" id="CHEBI:11851"/>
        <dbReference type="ChEBI" id="CHEBI:15378"/>
        <dbReference type="ChEBI" id="CHEBI:16526"/>
        <dbReference type="ChEBI" id="CHEBI:83099"/>
        <dbReference type="ChEBI" id="CHEBI:83142"/>
        <dbReference type="EC" id="1.2.4.4"/>
    </reaction>
</comment>
<dbReference type="CDD" id="cd02000">
    <property type="entry name" value="TPP_E1_PDC_ADC_BCADC"/>
    <property type="match status" value="1"/>
</dbReference>
<keyword evidence="3 4" id="KW-0786">Thiamine pyrophosphate</keyword>
<dbReference type="InterPro" id="IPR029061">
    <property type="entry name" value="THDP-binding"/>
</dbReference>
<dbReference type="EMBL" id="SKFG01000002">
    <property type="protein sequence ID" value="TCZ80132.1"/>
    <property type="molecule type" value="Genomic_DNA"/>
</dbReference>
<dbReference type="FunFam" id="3.40.50.970:FF:000032">
    <property type="entry name" value="2-oxoisovalerate dehydrogenase subunit alpha"/>
    <property type="match status" value="1"/>
</dbReference>
<comment type="similarity">
    <text evidence="4">Belongs to the BCKDHA family.</text>
</comment>
<evidence type="ECO:0000259" key="5">
    <source>
        <dbReference type="Pfam" id="PF00676"/>
    </source>
</evidence>
<comment type="caution">
    <text evidence="6">The sequence shown here is derived from an EMBL/GenBank/DDBJ whole genome shotgun (WGS) entry which is preliminary data.</text>
</comment>
<evidence type="ECO:0000256" key="1">
    <source>
        <dbReference type="ARBA" id="ARBA00001964"/>
    </source>
</evidence>
<comment type="function">
    <text evidence="4">The branched-chain alpha-keto dehydrogenase complex catalyzes the overall conversion of alpha-keto acids to acyl-CoA and CO(2). It contains multiple copies of three enzymatic components: branched-chain alpha-keto acid decarboxylase (E1), lipoamide acyltransferase (E2) and lipoamide dehydrogenase (E3).</text>
</comment>
<evidence type="ECO:0000313" key="6">
    <source>
        <dbReference type="EMBL" id="TCZ80132.1"/>
    </source>
</evidence>
<name>A0A4V2WPP3_9BACL</name>
<keyword evidence="2 4" id="KW-0560">Oxidoreductase</keyword>
<dbReference type="InterPro" id="IPR001017">
    <property type="entry name" value="DH_E1"/>
</dbReference>
<dbReference type="Gene3D" id="3.40.50.970">
    <property type="match status" value="1"/>
</dbReference>
<sequence>MLALNQHHELGLTDDQVIEMYRYMLLTRKLDERMSILNRAGKIAFYLSCQGQEAAQVGAAFAFIKGKDYFCPYYRDTAFMLVIGMTVREIMLSLYAKAEDPNSGGRQMPGHFGCKRLGVLSGSSPVATQVPHAVGIALAGQMDGKDLVVYTSFGEGSSNQGDFHEGANFAGVHKLPVIFFCENNQYAISVPVHKQLACESVALRAQGYGFPGVKVDGNDALDVYQAMKQAVDRARSGEGATLIEATTYRFGSHSSDDDDRGYRSKEEVDAAKANDPIIKFKAYLQQTGLWHEEMELRMLAEIQKEIDEATDYAEAAPYPEDRSALKYVYAPTSRHLIFKSERGV</sequence>
<dbReference type="Pfam" id="PF00676">
    <property type="entry name" value="E1_dh"/>
    <property type="match status" value="1"/>
</dbReference>
<evidence type="ECO:0000313" key="7">
    <source>
        <dbReference type="Proteomes" id="UP000295418"/>
    </source>
</evidence>
<comment type="cofactor">
    <cofactor evidence="1 4">
        <name>thiamine diphosphate</name>
        <dbReference type="ChEBI" id="CHEBI:58937"/>
    </cofactor>
</comment>
<dbReference type="OrthoDB" id="9766715at2"/>
<dbReference type="InterPro" id="IPR050771">
    <property type="entry name" value="Alpha-ketoacid_DH_E1_comp"/>
</dbReference>
<protein>
    <recommendedName>
        <fullName evidence="4">2-oxoisovalerate dehydrogenase subunit alpha</fullName>
        <ecNumber evidence="4">1.2.4.4</ecNumber>
    </recommendedName>
    <alternativeName>
        <fullName evidence="4">Branched-chain alpha-keto acid dehydrogenase E1 component alpha chain</fullName>
    </alternativeName>
</protein>
<dbReference type="EC" id="1.2.4.4" evidence="4"/>
<dbReference type="AlphaFoldDB" id="A0A4V2WPP3"/>
<accession>A0A4V2WPP3</accession>
<organism evidence="6 7">
    <name type="scientific">Paenibacillus albiflavus</name>
    <dbReference type="NCBI Taxonomy" id="2545760"/>
    <lineage>
        <taxon>Bacteria</taxon>
        <taxon>Bacillati</taxon>
        <taxon>Bacillota</taxon>
        <taxon>Bacilli</taxon>
        <taxon>Bacillales</taxon>
        <taxon>Paenibacillaceae</taxon>
        <taxon>Paenibacillus</taxon>
    </lineage>
</organism>
<dbReference type="PANTHER" id="PTHR43380">
    <property type="entry name" value="2-OXOISOVALERATE DEHYDROGENASE SUBUNIT ALPHA, MITOCHONDRIAL"/>
    <property type="match status" value="1"/>
</dbReference>
<keyword evidence="7" id="KW-1185">Reference proteome</keyword>
<dbReference type="GO" id="GO:0003863">
    <property type="term" value="F:branched-chain 2-oxo acid dehydrogenase activity"/>
    <property type="evidence" value="ECO:0007669"/>
    <property type="project" value="UniProtKB-EC"/>
</dbReference>
<evidence type="ECO:0000256" key="2">
    <source>
        <dbReference type="ARBA" id="ARBA00023002"/>
    </source>
</evidence>
<dbReference type="PANTHER" id="PTHR43380:SF1">
    <property type="entry name" value="2-OXOISOVALERATE DEHYDROGENASE SUBUNIT ALPHA, MITOCHONDRIAL"/>
    <property type="match status" value="1"/>
</dbReference>
<dbReference type="GO" id="GO:0009083">
    <property type="term" value="P:branched-chain amino acid catabolic process"/>
    <property type="evidence" value="ECO:0007669"/>
    <property type="project" value="TreeGrafter"/>
</dbReference>
<reference evidence="6 7" key="1">
    <citation type="submission" date="2019-03" db="EMBL/GenBank/DDBJ databases">
        <authorList>
            <person name="Kim M.K.M."/>
        </authorList>
    </citation>
    <scope>NUCLEOTIDE SEQUENCE [LARGE SCALE GENOMIC DNA]</scope>
    <source>
        <strain evidence="6 7">18JY21-1</strain>
    </source>
</reference>
<proteinExistence type="inferred from homology"/>
<dbReference type="RefSeq" id="WP_132416778.1">
    <property type="nucleotide sequence ID" value="NZ_SKFG01000002.1"/>
</dbReference>
<dbReference type="SUPFAM" id="SSF52518">
    <property type="entry name" value="Thiamin diphosphate-binding fold (THDP-binding)"/>
    <property type="match status" value="1"/>
</dbReference>
<dbReference type="Proteomes" id="UP000295418">
    <property type="component" value="Unassembled WGS sequence"/>
</dbReference>
<evidence type="ECO:0000256" key="3">
    <source>
        <dbReference type="ARBA" id="ARBA00023052"/>
    </source>
</evidence>
<evidence type="ECO:0000256" key="4">
    <source>
        <dbReference type="RuleBase" id="RU365014"/>
    </source>
</evidence>
<gene>
    <name evidence="6" type="ORF">E0485_04580</name>
</gene>
<feature type="domain" description="Dehydrogenase E1 component" evidence="5">
    <location>
        <begin position="21"/>
        <end position="320"/>
    </location>
</feature>